<dbReference type="EMBL" id="LR214972">
    <property type="protein sequence ID" value="VEU63202.1"/>
    <property type="molecule type" value="Genomic_DNA"/>
</dbReference>
<reference evidence="2 3" key="1">
    <citation type="submission" date="2019-01" db="EMBL/GenBank/DDBJ databases">
        <authorList>
            <consortium name="Pathogen Informatics"/>
        </authorList>
    </citation>
    <scope>NUCLEOTIDE SEQUENCE [LARGE SCALE GENOMIC DNA]</scope>
    <source>
        <strain evidence="2 3">NCTC10118</strain>
    </source>
</reference>
<evidence type="ECO:0000256" key="1">
    <source>
        <dbReference type="SAM" id="Phobius"/>
    </source>
</evidence>
<evidence type="ECO:0008006" key="4">
    <source>
        <dbReference type="Google" id="ProtNLM"/>
    </source>
</evidence>
<gene>
    <name evidence="2" type="ORF">NCTC10118_00347</name>
</gene>
<dbReference type="OrthoDB" id="403615at2"/>
<evidence type="ECO:0000313" key="3">
    <source>
        <dbReference type="Proteomes" id="UP000289952"/>
    </source>
</evidence>
<organism evidence="2 3">
    <name type="scientific">Mycoplasmopsis bovirhinis</name>
    <dbReference type="NCBI Taxonomy" id="29553"/>
    <lineage>
        <taxon>Bacteria</taxon>
        <taxon>Bacillati</taxon>
        <taxon>Mycoplasmatota</taxon>
        <taxon>Mycoplasmoidales</taxon>
        <taxon>Metamycoplasmataceae</taxon>
        <taxon>Mycoplasmopsis</taxon>
    </lineage>
</organism>
<protein>
    <recommendedName>
        <fullName evidence="4">Lipoprotein</fullName>
    </recommendedName>
</protein>
<keyword evidence="3" id="KW-1185">Reference proteome</keyword>
<sequence>MQLKDQKTKFKRLFYSLIIPCFTLIPISAISCSNLTSDPYSSESKTDDGQRLVRFHYPNRSVHIDSALWSSVNYDRLVESSSFDDAFKNEHAEVIKKHNDAYNEYHKPITNYDEKDRAQKSAKLSEARKEVIDKWQEKNIKLNKNKIFSLINSDHELTSDKYKDIKEIFKNTDFSKNTILVVNGLNYHTGSINEVVKGSGYWIKKVNILDRNINLEYKLVEIQAKGSGRGVASQALSTTSTIHYIVINKLDSLDNYNFTFNIPKDSNI</sequence>
<keyword evidence="1" id="KW-1133">Transmembrane helix</keyword>
<dbReference type="Proteomes" id="UP000289952">
    <property type="component" value="Chromosome"/>
</dbReference>
<accession>A0A449ADZ0</accession>
<proteinExistence type="predicted"/>
<dbReference type="PROSITE" id="PS51257">
    <property type="entry name" value="PROKAR_LIPOPROTEIN"/>
    <property type="match status" value="1"/>
</dbReference>
<keyword evidence="1" id="KW-0472">Membrane</keyword>
<dbReference type="AlphaFoldDB" id="A0A449ADZ0"/>
<name>A0A449ADZ0_9BACT</name>
<feature type="transmembrane region" description="Helical" evidence="1">
    <location>
        <begin position="12"/>
        <end position="31"/>
    </location>
</feature>
<evidence type="ECO:0000313" key="2">
    <source>
        <dbReference type="EMBL" id="VEU63202.1"/>
    </source>
</evidence>
<dbReference type="RefSeq" id="WP_129621410.1">
    <property type="nucleotide sequence ID" value="NZ_LR214972.1"/>
</dbReference>
<keyword evidence="1" id="KW-0812">Transmembrane</keyword>